<keyword evidence="2" id="KW-0472">Membrane</keyword>
<feature type="region of interest" description="Disordered" evidence="1">
    <location>
        <begin position="60"/>
        <end position="79"/>
    </location>
</feature>
<sequence length="248" mass="27294">MLPCVGWRSFPLALQLYQRTSSLCKPNLTALIPTLRLERSLVTPCRPAFQVRHPMLQPRTGLHMSASRQKRRTTQEEPEKRELDLLRYDMRSLKDTPKPALYLGLGGLIPFVAAPLAMSAFGCYYPELAYAQVAYGASILSFLGGARWGFTLPEGSPAKPDWINLANSAVPAILAWIALLFKDTVTEAVLIVVIGLGISLHSDLSLLPTYPSWFKALRAVLTLVAVASLVATLMVSSFPKKSLIRKTS</sequence>
<evidence type="ECO:0000256" key="2">
    <source>
        <dbReference type="SAM" id="Phobius"/>
    </source>
</evidence>
<keyword evidence="4" id="KW-1185">Reference proteome</keyword>
<feature type="transmembrane region" description="Helical" evidence="2">
    <location>
        <begin position="188"/>
        <end position="210"/>
    </location>
</feature>
<dbReference type="AlphaFoldDB" id="A0A8C5WFZ4"/>
<dbReference type="Proteomes" id="UP000694569">
    <property type="component" value="Unplaced"/>
</dbReference>
<dbReference type="Ensembl" id="ENSLLET00000036646.1">
    <property type="protein sequence ID" value="ENSLLEP00000035305.1"/>
    <property type="gene ID" value="ENSLLEG00000022361.1"/>
</dbReference>
<feature type="transmembrane region" description="Helical" evidence="2">
    <location>
        <begin position="216"/>
        <end position="238"/>
    </location>
</feature>
<organism evidence="3 4">
    <name type="scientific">Leptobrachium leishanense</name>
    <name type="common">Leishan spiny toad</name>
    <dbReference type="NCBI Taxonomy" id="445787"/>
    <lineage>
        <taxon>Eukaryota</taxon>
        <taxon>Metazoa</taxon>
        <taxon>Chordata</taxon>
        <taxon>Craniata</taxon>
        <taxon>Vertebrata</taxon>
        <taxon>Euteleostomi</taxon>
        <taxon>Amphibia</taxon>
        <taxon>Batrachia</taxon>
        <taxon>Anura</taxon>
        <taxon>Pelobatoidea</taxon>
        <taxon>Megophryidae</taxon>
        <taxon>Leptobrachium</taxon>
    </lineage>
</organism>
<reference evidence="3" key="1">
    <citation type="submission" date="2025-08" db="UniProtKB">
        <authorList>
            <consortium name="Ensembl"/>
        </authorList>
    </citation>
    <scope>IDENTIFICATION</scope>
</reference>
<accession>A0A8C5WFZ4</accession>
<feature type="transmembrane region" description="Helical" evidence="2">
    <location>
        <begin position="100"/>
        <end position="121"/>
    </location>
</feature>
<keyword evidence="2" id="KW-1133">Transmembrane helix</keyword>
<dbReference type="InterPro" id="IPR021836">
    <property type="entry name" value="DUF3429"/>
</dbReference>
<feature type="transmembrane region" description="Helical" evidence="2">
    <location>
        <begin position="162"/>
        <end position="181"/>
    </location>
</feature>
<name>A0A8C5WFZ4_9ANUR</name>
<dbReference type="GeneTree" id="ENSGT00390000015318"/>
<gene>
    <name evidence="3" type="primary">TMEM69</name>
</gene>
<evidence type="ECO:0000256" key="1">
    <source>
        <dbReference type="SAM" id="MobiDB-lite"/>
    </source>
</evidence>
<evidence type="ECO:0000313" key="3">
    <source>
        <dbReference type="Ensembl" id="ENSLLEP00000035305.1"/>
    </source>
</evidence>
<proteinExistence type="predicted"/>
<dbReference type="PANTHER" id="PTHR15887">
    <property type="entry name" value="TRANSMEMBRANE PROTEIN 69"/>
    <property type="match status" value="1"/>
</dbReference>
<protein>
    <submittedName>
        <fullName evidence="3">Transmembrane protein 69</fullName>
    </submittedName>
</protein>
<dbReference type="PANTHER" id="PTHR15887:SF1">
    <property type="entry name" value="TRANSMEMBRANE PROTEIN 69"/>
    <property type="match status" value="1"/>
</dbReference>
<evidence type="ECO:0000313" key="4">
    <source>
        <dbReference type="Proteomes" id="UP000694569"/>
    </source>
</evidence>
<reference evidence="3" key="2">
    <citation type="submission" date="2025-09" db="UniProtKB">
        <authorList>
            <consortium name="Ensembl"/>
        </authorList>
    </citation>
    <scope>IDENTIFICATION</scope>
</reference>
<dbReference type="Pfam" id="PF11911">
    <property type="entry name" value="DUF3429"/>
    <property type="match status" value="1"/>
</dbReference>
<dbReference type="OrthoDB" id="194289at2759"/>
<keyword evidence="2" id="KW-0812">Transmembrane</keyword>
<feature type="transmembrane region" description="Helical" evidence="2">
    <location>
        <begin position="128"/>
        <end position="150"/>
    </location>
</feature>